<name>X1NXD9_9ZZZZ</name>
<gene>
    <name evidence="2" type="ORF">S06H3_55933</name>
</gene>
<accession>X1NXD9</accession>
<organism evidence="2">
    <name type="scientific">marine sediment metagenome</name>
    <dbReference type="NCBI Taxonomy" id="412755"/>
    <lineage>
        <taxon>unclassified sequences</taxon>
        <taxon>metagenomes</taxon>
        <taxon>ecological metagenomes</taxon>
    </lineage>
</organism>
<evidence type="ECO:0000256" key="1">
    <source>
        <dbReference type="SAM" id="Phobius"/>
    </source>
</evidence>
<protein>
    <submittedName>
        <fullName evidence="2">Uncharacterized protein</fullName>
    </submittedName>
</protein>
<proteinExistence type="predicted"/>
<keyword evidence="1" id="KW-0812">Transmembrane</keyword>
<dbReference type="EMBL" id="BARV01035917">
    <property type="protein sequence ID" value="GAI48717.1"/>
    <property type="molecule type" value="Genomic_DNA"/>
</dbReference>
<evidence type="ECO:0000313" key="2">
    <source>
        <dbReference type="EMBL" id="GAI48717.1"/>
    </source>
</evidence>
<feature type="transmembrane region" description="Helical" evidence="1">
    <location>
        <begin position="6"/>
        <end position="28"/>
    </location>
</feature>
<comment type="caution">
    <text evidence="2">The sequence shown here is derived from an EMBL/GenBank/DDBJ whole genome shotgun (WGS) entry which is preliminary data.</text>
</comment>
<keyword evidence="1" id="KW-1133">Transmembrane helix</keyword>
<keyword evidence="1" id="KW-0472">Membrane</keyword>
<reference evidence="2" key="1">
    <citation type="journal article" date="2014" name="Front. Microbiol.">
        <title>High frequency of phylogenetically diverse reductive dehalogenase-homologous genes in deep subseafloor sedimentary metagenomes.</title>
        <authorList>
            <person name="Kawai M."/>
            <person name="Futagami T."/>
            <person name="Toyoda A."/>
            <person name="Takaki Y."/>
            <person name="Nishi S."/>
            <person name="Hori S."/>
            <person name="Arai W."/>
            <person name="Tsubouchi T."/>
            <person name="Morono Y."/>
            <person name="Uchiyama I."/>
            <person name="Ito T."/>
            <person name="Fujiyama A."/>
            <person name="Inagaki F."/>
            <person name="Takami H."/>
        </authorList>
    </citation>
    <scope>NUCLEOTIDE SEQUENCE</scope>
    <source>
        <strain evidence="2">Expedition CK06-06</strain>
    </source>
</reference>
<sequence length="40" mass="4670">PLIHATKGIATLTATYILILILTMFWFLRMNWQEHGKRGI</sequence>
<feature type="non-terminal residue" evidence="2">
    <location>
        <position position="1"/>
    </location>
</feature>
<dbReference type="AlphaFoldDB" id="X1NXD9"/>